<keyword evidence="4" id="KW-1185">Reference proteome</keyword>
<dbReference type="Proteomes" id="UP000681722">
    <property type="component" value="Unassembled WGS sequence"/>
</dbReference>
<proteinExistence type="predicted"/>
<accession>A0A815HDU8</accession>
<feature type="compositionally biased region" description="Basic and acidic residues" evidence="1">
    <location>
        <begin position="257"/>
        <end position="268"/>
    </location>
</feature>
<evidence type="ECO:0000256" key="1">
    <source>
        <dbReference type="SAM" id="MobiDB-lite"/>
    </source>
</evidence>
<gene>
    <name evidence="2" type="ORF">GPM918_LOCUS30910</name>
    <name evidence="3" type="ORF">SRO942_LOCUS31540</name>
</gene>
<organism evidence="2 4">
    <name type="scientific">Didymodactylos carnosus</name>
    <dbReference type="NCBI Taxonomy" id="1234261"/>
    <lineage>
        <taxon>Eukaryota</taxon>
        <taxon>Metazoa</taxon>
        <taxon>Spiralia</taxon>
        <taxon>Gnathifera</taxon>
        <taxon>Rotifera</taxon>
        <taxon>Eurotatoria</taxon>
        <taxon>Bdelloidea</taxon>
        <taxon>Philodinida</taxon>
        <taxon>Philodinidae</taxon>
        <taxon>Didymodactylos</taxon>
    </lineage>
</organism>
<protein>
    <submittedName>
        <fullName evidence="2">Uncharacterized protein</fullName>
    </submittedName>
</protein>
<reference evidence="2" key="1">
    <citation type="submission" date="2021-02" db="EMBL/GenBank/DDBJ databases">
        <authorList>
            <person name="Nowell W R."/>
        </authorList>
    </citation>
    <scope>NUCLEOTIDE SEQUENCE</scope>
</reference>
<sequence length="325" mass="37825">MTISGRVDLFLSYSDVMVFNRLKTLRISSYYEVEPLLDKLKSLLTLTTLIIYWRSPQTYHADIHKLGRMIMIENYLPQLKTLLTQSNCWSNYLDTPTSLSPTNLEHLQFNIWCATSLFVALNHCPKLVRLNVDLPCFDVLSTTVVYSTIKYLNLCTPELSRDRVALLLQIMPNLQWFELTAGLQHRYTIDGHKLADLFRSARVLKRVKIDIKVDQRGEDKDRMILNFSSDKNTSYWRNTTNNDKQEMTNNEEDEEDNKQQQKQSEKKQKVISRPSTAATRKRTKLLEESYEAVSKRSLTSVYDGGVGIAEVLKTKFYFMAGAYWF</sequence>
<dbReference type="AlphaFoldDB" id="A0A815HDU8"/>
<dbReference type="SUPFAM" id="SSF52047">
    <property type="entry name" value="RNI-like"/>
    <property type="match status" value="1"/>
</dbReference>
<comment type="caution">
    <text evidence="2">The sequence shown here is derived from an EMBL/GenBank/DDBJ whole genome shotgun (WGS) entry which is preliminary data.</text>
</comment>
<evidence type="ECO:0000313" key="4">
    <source>
        <dbReference type="Proteomes" id="UP000663829"/>
    </source>
</evidence>
<feature type="region of interest" description="Disordered" evidence="1">
    <location>
        <begin position="235"/>
        <end position="282"/>
    </location>
</feature>
<name>A0A815HDU8_9BILA</name>
<evidence type="ECO:0000313" key="2">
    <source>
        <dbReference type="EMBL" id="CAF1351050.1"/>
    </source>
</evidence>
<dbReference type="Proteomes" id="UP000663829">
    <property type="component" value="Unassembled WGS sequence"/>
</dbReference>
<dbReference type="EMBL" id="CAJNOQ010014912">
    <property type="protein sequence ID" value="CAF1351050.1"/>
    <property type="molecule type" value="Genomic_DNA"/>
</dbReference>
<dbReference type="EMBL" id="CAJOBC010064439">
    <property type="protein sequence ID" value="CAF4221045.1"/>
    <property type="molecule type" value="Genomic_DNA"/>
</dbReference>
<evidence type="ECO:0000313" key="3">
    <source>
        <dbReference type="EMBL" id="CAF4221045.1"/>
    </source>
</evidence>